<evidence type="ECO:0000313" key="3">
    <source>
        <dbReference type="EMBL" id="AGP31845.1"/>
    </source>
</evidence>
<accession>S4XJB8</accession>
<feature type="region of interest" description="Disordered" evidence="1">
    <location>
        <begin position="266"/>
        <end position="288"/>
    </location>
</feature>
<dbReference type="PROSITE" id="PS51708">
    <property type="entry name" value="CHAD"/>
    <property type="match status" value="1"/>
</dbReference>
<dbReference type="eggNOG" id="COG5607">
    <property type="taxonomic scope" value="Bacteria"/>
</dbReference>
<dbReference type="PANTHER" id="PTHR39339">
    <property type="entry name" value="SLR1444 PROTEIN"/>
    <property type="match status" value="1"/>
</dbReference>
<evidence type="ECO:0000313" key="4">
    <source>
        <dbReference type="Proteomes" id="UP000014809"/>
    </source>
</evidence>
<sequence length="288" mass="31899">MRSTARTVRDFWRDQRRELARHTDDLASTPSPDTVHDLRAAGRRIKATVRTFRPLLRTSLADSLLAGFDKVNHALGEVRDAEVVYDLVAEIAGPDDPLLAELTDRRDRLRTAASEMLAAEQTAQLFTLVDDLADDPWRGRYRKKGPPGRLLADRVDRTQQRVARAWQALVTMEGATLSEADLDAQVHLLRRRAKSARFSLGAIGKHHAADKYASVSDALGIIQDAVVIVDVLGDRTDAASVAAVTEARRQAEEARASSTELLQAAVPRKWWPTDPRGTDTDEGRDGHM</sequence>
<dbReference type="PATRIC" id="fig|1200352.3.peg.2257"/>
<keyword evidence="4" id="KW-1185">Reference proteome</keyword>
<dbReference type="SMART" id="SM00880">
    <property type="entry name" value="CHAD"/>
    <property type="match status" value="1"/>
</dbReference>
<protein>
    <submittedName>
        <fullName evidence="3">CHAD domain-containing protein</fullName>
    </submittedName>
</protein>
<dbReference type="KEGG" id="cter:A606_11030"/>
<organism evidence="3 4">
    <name type="scientific">Corynebacterium terpenotabidum Y-11</name>
    <dbReference type="NCBI Taxonomy" id="1200352"/>
    <lineage>
        <taxon>Bacteria</taxon>
        <taxon>Bacillati</taxon>
        <taxon>Actinomycetota</taxon>
        <taxon>Actinomycetes</taxon>
        <taxon>Mycobacteriales</taxon>
        <taxon>Corynebacteriaceae</taxon>
        <taxon>Corynebacterium</taxon>
    </lineage>
</organism>
<dbReference type="InterPro" id="IPR038186">
    <property type="entry name" value="CHAD_dom_sf"/>
</dbReference>
<dbReference type="Pfam" id="PF05235">
    <property type="entry name" value="CHAD"/>
    <property type="match status" value="1"/>
</dbReference>
<dbReference type="RefSeq" id="WP_020442194.1">
    <property type="nucleotide sequence ID" value="NC_021663.1"/>
</dbReference>
<dbReference type="Proteomes" id="UP000014809">
    <property type="component" value="Chromosome"/>
</dbReference>
<evidence type="ECO:0000256" key="1">
    <source>
        <dbReference type="SAM" id="MobiDB-lite"/>
    </source>
</evidence>
<dbReference type="PANTHER" id="PTHR39339:SF1">
    <property type="entry name" value="CHAD DOMAIN-CONTAINING PROTEIN"/>
    <property type="match status" value="1"/>
</dbReference>
<feature type="compositionally biased region" description="Basic and acidic residues" evidence="1">
    <location>
        <begin position="276"/>
        <end position="288"/>
    </location>
</feature>
<dbReference type="HOGENOM" id="CLU_965462_0_0_11"/>
<reference evidence="3 4" key="1">
    <citation type="submission" date="2012-06" db="EMBL/GenBank/DDBJ databases">
        <title>Complete genome sequence of Corynebacterium terpenotabidum Y-11 (=DSM 44721).</title>
        <authorList>
            <person name="Ruckert C."/>
            <person name="Albersmeier A."/>
            <person name="Al-Dilaimi A."/>
            <person name="Szczepanowski R."/>
            <person name="Kalinowski J."/>
        </authorList>
    </citation>
    <scope>NUCLEOTIDE SEQUENCE [LARGE SCALE GENOMIC DNA]</scope>
    <source>
        <strain evidence="3 4">Y-11</strain>
    </source>
</reference>
<dbReference type="AlphaFoldDB" id="S4XJB8"/>
<dbReference type="Gene3D" id="1.40.20.10">
    <property type="entry name" value="CHAD domain"/>
    <property type="match status" value="1"/>
</dbReference>
<proteinExistence type="predicted"/>
<dbReference type="EMBL" id="CP003696">
    <property type="protein sequence ID" value="AGP31845.1"/>
    <property type="molecule type" value="Genomic_DNA"/>
</dbReference>
<dbReference type="STRING" id="1200352.A606_11030"/>
<name>S4XJB8_9CORY</name>
<evidence type="ECO:0000259" key="2">
    <source>
        <dbReference type="PROSITE" id="PS51708"/>
    </source>
</evidence>
<gene>
    <name evidence="3" type="ORF">A606_11030</name>
</gene>
<dbReference type="InterPro" id="IPR007899">
    <property type="entry name" value="CHAD_dom"/>
</dbReference>
<feature type="domain" description="CHAD" evidence="2">
    <location>
        <begin position="1"/>
        <end position="288"/>
    </location>
</feature>